<dbReference type="Proteomes" id="UP000886355">
    <property type="component" value="Unassembled WGS sequence"/>
</dbReference>
<feature type="transmembrane region" description="Helical" evidence="10">
    <location>
        <begin position="133"/>
        <end position="154"/>
    </location>
</feature>
<evidence type="ECO:0000256" key="9">
    <source>
        <dbReference type="RuleBase" id="RU003750"/>
    </source>
</evidence>
<dbReference type="SUPFAM" id="SSF53448">
    <property type="entry name" value="Nucleotide-diphospho-sugar transferases"/>
    <property type="match status" value="1"/>
</dbReference>
<sequence>MDTGIFLCKPELFDVLKKAISQGKGNLSDALRLLIPEKKFKVADVTGLFWFDIDTPGDLKKAEDSLLALLKRSKNIDGPVSKYINRHFSIEITRRIARKSITPNQVSAVGAVVGILGAMGFFISGMLADSAPLFSLACIIAGLLVQVSSIIDGVDGEIARLKFQHSPYGAYVDYMLDRYVDGLVVCGIAFALFKTSGSLSAFLWGGLALIGLPLSSIHRAKFRAETGRNYLPEEDGFLRVLPYSRDVRLFVVFLGAVFGRIDFVLYYLSIVPNVVSIIRFRRVKKAMEDERVRAVDEAKRFVITRADQIV</sequence>
<dbReference type="EC" id="2.7.8.34" evidence="5"/>
<keyword evidence="10" id="KW-1133">Transmembrane helix</keyword>
<dbReference type="EMBL" id="DQZW01000182">
    <property type="protein sequence ID" value="HDL90022.1"/>
    <property type="molecule type" value="Genomic_DNA"/>
</dbReference>
<keyword evidence="7 9" id="KW-0808">Transferase</keyword>
<dbReference type="InterPro" id="IPR043130">
    <property type="entry name" value="CDP-OH_PTrfase_TM_dom"/>
</dbReference>
<evidence type="ECO:0000256" key="5">
    <source>
        <dbReference type="ARBA" id="ARBA00013268"/>
    </source>
</evidence>
<proteinExistence type="inferred from homology"/>
<accession>A0A7C1AYF6</accession>
<evidence type="ECO:0000256" key="3">
    <source>
        <dbReference type="ARBA" id="ARBA00007897"/>
    </source>
</evidence>
<dbReference type="AlphaFoldDB" id="A0A7C1AYF6"/>
<gene>
    <name evidence="11" type="ORF">ENG14_03870</name>
</gene>
<dbReference type="EC" id="2.7.7.74" evidence="4"/>
<protein>
    <recommendedName>
        <fullName evidence="6">Bifunctional IPC transferase and DIPP synthase</fullName>
        <ecNumber evidence="4">2.7.7.74</ecNumber>
        <ecNumber evidence="5">2.7.8.34</ecNumber>
    </recommendedName>
</protein>
<feature type="transmembrane region" description="Helical" evidence="10">
    <location>
        <begin position="106"/>
        <end position="127"/>
    </location>
</feature>
<dbReference type="InterPro" id="IPR029044">
    <property type="entry name" value="Nucleotide-diphossugar_trans"/>
</dbReference>
<reference evidence="11" key="1">
    <citation type="journal article" date="2020" name="mSystems">
        <title>Genome- and Community-Level Interaction Insights into Carbon Utilization and Element Cycling Functions of Hydrothermarchaeota in Hydrothermal Sediment.</title>
        <authorList>
            <person name="Zhou Z."/>
            <person name="Liu Y."/>
            <person name="Xu W."/>
            <person name="Pan J."/>
            <person name="Luo Z.H."/>
            <person name="Li M."/>
        </authorList>
    </citation>
    <scope>NUCLEOTIDE SEQUENCE [LARGE SCALE GENOMIC DNA]</scope>
    <source>
        <strain evidence="11">HyVt-19</strain>
    </source>
</reference>
<evidence type="ECO:0000256" key="2">
    <source>
        <dbReference type="ARBA" id="ARBA00006982"/>
    </source>
</evidence>
<comment type="catalytic activity">
    <reaction evidence="1">
        <text>1D-myo-inositol 3-phosphate + CTP + H(+) = CDP-1L-myo-inositol + diphosphate</text>
        <dbReference type="Rhea" id="RHEA:30647"/>
        <dbReference type="ChEBI" id="CHEBI:15378"/>
        <dbReference type="ChEBI" id="CHEBI:33019"/>
        <dbReference type="ChEBI" id="CHEBI:37563"/>
        <dbReference type="ChEBI" id="CHEBI:58401"/>
        <dbReference type="ChEBI" id="CHEBI:62573"/>
        <dbReference type="EC" id="2.7.7.74"/>
    </reaction>
</comment>
<comment type="similarity">
    <text evidence="3">In the N-terminal section; belongs to the MobA family.</text>
</comment>
<keyword evidence="10" id="KW-0812">Transmembrane</keyword>
<organism evidence="11">
    <name type="scientific">Thermodesulforhabdus norvegica</name>
    <dbReference type="NCBI Taxonomy" id="39841"/>
    <lineage>
        <taxon>Bacteria</taxon>
        <taxon>Pseudomonadati</taxon>
        <taxon>Thermodesulfobacteriota</taxon>
        <taxon>Syntrophobacteria</taxon>
        <taxon>Syntrophobacterales</taxon>
        <taxon>Thermodesulforhabdaceae</taxon>
        <taxon>Thermodesulforhabdus</taxon>
    </lineage>
</organism>
<name>A0A7C1AYF6_9BACT</name>
<evidence type="ECO:0000313" key="11">
    <source>
        <dbReference type="EMBL" id="HDL90022.1"/>
    </source>
</evidence>
<keyword evidence="10" id="KW-0472">Membrane</keyword>
<comment type="similarity">
    <text evidence="2">In the C-terminal section; belongs to the CDP-alcohol phosphatidyltransferase class-I family.</text>
</comment>
<dbReference type="Pfam" id="PF01066">
    <property type="entry name" value="CDP-OH_P_transf"/>
    <property type="match status" value="1"/>
</dbReference>
<dbReference type="GO" id="GO:0008654">
    <property type="term" value="P:phospholipid biosynthetic process"/>
    <property type="evidence" value="ECO:0007669"/>
    <property type="project" value="InterPro"/>
</dbReference>
<dbReference type="Gene3D" id="3.90.550.10">
    <property type="entry name" value="Spore Coat Polysaccharide Biosynthesis Protein SpsA, Chain A"/>
    <property type="match status" value="1"/>
</dbReference>
<feature type="transmembrane region" description="Helical" evidence="10">
    <location>
        <begin position="249"/>
        <end position="268"/>
    </location>
</feature>
<evidence type="ECO:0000256" key="4">
    <source>
        <dbReference type="ARBA" id="ARBA00012504"/>
    </source>
</evidence>
<dbReference type="InterPro" id="IPR000462">
    <property type="entry name" value="CDP-OH_P_trans"/>
</dbReference>
<evidence type="ECO:0000256" key="10">
    <source>
        <dbReference type="SAM" id="Phobius"/>
    </source>
</evidence>
<dbReference type="InterPro" id="IPR048254">
    <property type="entry name" value="CDP_ALCOHOL_P_TRANSF_CS"/>
</dbReference>
<dbReference type="GO" id="GO:0016780">
    <property type="term" value="F:phosphotransferase activity, for other substituted phosphate groups"/>
    <property type="evidence" value="ECO:0007669"/>
    <property type="project" value="InterPro"/>
</dbReference>
<dbReference type="Gene3D" id="1.20.120.1760">
    <property type="match status" value="1"/>
</dbReference>
<evidence type="ECO:0000256" key="6">
    <source>
        <dbReference type="ARBA" id="ARBA00018322"/>
    </source>
</evidence>
<comment type="catalytic activity">
    <reaction evidence="8">
        <text>CDP-1L-myo-inositol + 1D-myo-inositol 3-phosphate = bis(1L-myo-inositol) 3,1'-phosphate 1-phosphate + CMP + H(+)</text>
        <dbReference type="Rhea" id="RHEA:31327"/>
        <dbReference type="ChEBI" id="CHEBI:15378"/>
        <dbReference type="ChEBI" id="CHEBI:58401"/>
        <dbReference type="ChEBI" id="CHEBI:60377"/>
        <dbReference type="ChEBI" id="CHEBI:62573"/>
        <dbReference type="ChEBI" id="CHEBI:62576"/>
        <dbReference type="EC" id="2.7.8.34"/>
    </reaction>
</comment>
<dbReference type="GO" id="GO:0016020">
    <property type="term" value="C:membrane"/>
    <property type="evidence" value="ECO:0007669"/>
    <property type="project" value="InterPro"/>
</dbReference>
<dbReference type="PROSITE" id="PS00379">
    <property type="entry name" value="CDP_ALCOHOL_P_TRANSF"/>
    <property type="match status" value="1"/>
</dbReference>
<evidence type="ECO:0000256" key="8">
    <source>
        <dbReference type="ARBA" id="ARBA00049235"/>
    </source>
</evidence>
<evidence type="ECO:0000256" key="1">
    <source>
        <dbReference type="ARBA" id="ARBA00000729"/>
    </source>
</evidence>
<comment type="caution">
    <text evidence="11">The sequence shown here is derived from an EMBL/GenBank/DDBJ whole genome shotgun (WGS) entry which is preliminary data.</text>
</comment>
<evidence type="ECO:0000256" key="7">
    <source>
        <dbReference type="ARBA" id="ARBA00022679"/>
    </source>
</evidence>
<comment type="similarity">
    <text evidence="9">Belongs to the CDP-alcohol phosphatidyltransferase class-I family.</text>
</comment>
<feature type="transmembrane region" description="Helical" evidence="10">
    <location>
        <begin position="175"/>
        <end position="193"/>
    </location>
</feature>